<protein>
    <submittedName>
        <fullName evidence="3">General secretion pathway protein C</fullName>
    </submittedName>
</protein>
<reference evidence="3 4" key="1">
    <citation type="submission" date="2018-10" db="EMBL/GenBank/DDBJ databases">
        <title>Genomic Encyclopedia of Type Strains, Phase IV (KMG-IV): sequencing the most valuable type-strain genomes for metagenomic binning, comparative biology and taxonomic classification.</title>
        <authorList>
            <person name="Goeker M."/>
        </authorList>
    </citation>
    <scope>NUCLEOTIDE SEQUENCE [LARGE SCALE GENOMIC DNA]</scope>
    <source>
        <strain evidence="3 4">DSM 15521</strain>
    </source>
</reference>
<dbReference type="Gene3D" id="2.30.42.10">
    <property type="match status" value="1"/>
</dbReference>
<name>A0A420W8Y5_9BACT</name>
<dbReference type="SUPFAM" id="SSF50156">
    <property type="entry name" value="PDZ domain-like"/>
    <property type="match status" value="1"/>
</dbReference>
<evidence type="ECO:0000313" key="3">
    <source>
        <dbReference type="EMBL" id="RKQ63779.1"/>
    </source>
</evidence>
<accession>A0A420W8Y5</accession>
<dbReference type="RefSeq" id="WP_121170012.1">
    <property type="nucleotide sequence ID" value="NZ_RBIE01000001.1"/>
</dbReference>
<dbReference type="Gene3D" id="2.30.30.830">
    <property type="match status" value="1"/>
</dbReference>
<keyword evidence="1" id="KW-1133">Transmembrane helix</keyword>
<dbReference type="EMBL" id="RBIE01000001">
    <property type="protein sequence ID" value="RKQ63779.1"/>
    <property type="molecule type" value="Genomic_DNA"/>
</dbReference>
<keyword evidence="4" id="KW-1185">Reference proteome</keyword>
<dbReference type="InterPro" id="IPR036034">
    <property type="entry name" value="PDZ_sf"/>
</dbReference>
<evidence type="ECO:0000259" key="2">
    <source>
        <dbReference type="SMART" id="SM00228"/>
    </source>
</evidence>
<organism evidence="3 4">
    <name type="scientific">Thermovibrio guaymasensis</name>
    <dbReference type="NCBI Taxonomy" id="240167"/>
    <lineage>
        <taxon>Bacteria</taxon>
        <taxon>Pseudomonadati</taxon>
        <taxon>Aquificota</taxon>
        <taxon>Aquificia</taxon>
        <taxon>Desulfurobacteriales</taxon>
        <taxon>Desulfurobacteriaceae</taxon>
        <taxon>Thermovibrio</taxon>
    </lineage>
</organism>
<proteinExistence type="predicted"/>
<comment type="caution">
    <text evidence="3">The sequence shown here is derived from an EMBL/GenBank/DDBJ whole genome shotgun (WGS) entry which is preliminary data.</text>
</comment>
<sequence>MRLKGETALNLFITVLFAYSLSYFISSLALLKVKPCKKFSLSLYKTVPQRFNLSYNLEREGFFLSRGKKERVEEIPQETIISFETYTLKGTVICSKCGHSIAILKDSSGKTLIVSEGQEIAGYKVEKVYPEEVVLSKGRRKFILKLKGKETLERKRAYENGKTFFIRRKEIINQISTGDFLKYINIVPVKNPEGLKVNYVNPKSFIYKLGIRPGDIILSINEIRIRTPEDSFAAFEKLKNADSITITVLRRGRKVKLNYEIE</sequence>
<evidence type="ECO:0000256" key="1">
    <source>
        <dbReference type="SAM" id="Phobius"/>
    </source>
</evidence>
<dbReference type="InterPro" id="IPR001478">
    <property type="entry name" value="PDZ"/>
</dbReference>
<dbReference type="SMART" id="SM00228">
    <property type="entry name" value="PDZ"/>
    <property type="match status" value="1"/>
</dbReference>
<keyword evidence="1" id="KW-0472">Membrane</keyword>
<feature type="domain" description="PDZ" evidence="2">
    <location>
        <begin position="180"/>
        <end position="252"/>
    </location>
</feature>
<dbReference type="Proteomes" id="UP000280881">
    <property type="component" value="Unassembled WGS sequence"/>
</dbReference>
<keyword evidence="1" id="KW-0812">Transmembrane</keyword>
<dbReference type="AlphaFoldDB" id="A0A420W8Y5"/>
<dbReference type="Pfam" id="PF13180">
    <property type="entry name" value="PDZ_2"/>
    <property type="match status" value="1"/>
</dbReference>
<evidence type="ECO:0000313" key="4">
    <source>
        <dbReference type="Proteomes" id="UP000280881"/>
    </source>
</evidence>
<dbReference type="OrthoDB" id="11734at2"/>
<feature type="transmembrane region" description="Helical" evidence="1">
    <location>
        <begin position="12"/>
        <end position="31"/>
    </location>
</feature>
<gene>
    <name evidence="3" type="ORF">C7457_0660</name>
</gene>